<feature type="transmembrane region" description="Helical" evidence="2">
    <location>
        <begin position="321"/>
        <end position="338"/>
    </location>
</feature>
<reference evidence="3" key="1">
    <citation type="submission" date="2018-02" db="EMBL/GenBank/DDBJ databases">
        <title>Rhizophora mucronata_Transcriptome.</title>
        <authorList>
            <person name="Meera S.P."/>
            <person name="Sreeshan A."/>
            <person name="Augustine A."/>
        </authorList>
    </citation>
    <scope>NUCLEOTIDE SEQUENCE</scope>
    <source>
        <tissue evidence="3">Leaf</tissue>
    </source>
</reference>
<organism evidence="3">
    <name type="scientific">Rhizophora mucronata</name>
    <name type="common">Asiatic mangrove</name>
    <dbReference type="NCBI Taxonomy" id="61149"/>
    <lineage>
        <taxon>Eukaryota</taxon>
        <taxon>Viridiplantae</taxon>
        <taxon>Streptophyta</taxon>
        <taxon>Embryophyta</taxon>
        <taxon>Tracheophyta</taxon>
        <taxon>Spermatophyta</taxon>
        <taxon>Magnoliopsida</taxon>
        <taxon>eudicotyledons</taxon>
        <taxon>Gunneridae</taxon>
        <taxon>Pentapetalae</taxon>
        <taxon>rosids</taxon>
        <taxon>fabids</taxon>
        <taxon>Malpighiales</taxon>
        <taxon>Rhizophoraceae</taxon>
        <taxon>Rhizophora</taxon>
    </lineage>
</organism>
<protein>
    <submittedName>
        <fullName evidence="3">Uncharacterized protein MANES_15G079400</fullName>
    </submittedName>
</protein>
<accession>A0A2P2K2U5</accession>
<dbReference type="AlphaFoldDB" id="A0A2P2K2U5"/>
<dbReference type="EMBL" id="GGEC01019554">
    <property type="protein sequence ID" value="MBX00038.1"/>
    <property type="molecule type" value="Transcribed_RNA"/>
</dbReference>
<name>A0A2P2K2U5_RHIMU</name>
<evidence type="ECO:0000256" key="1">
    <source>
        <dbReference type="SAM" id="MobiDB-lite"/>
    </source>
</evidence>
<evidence type="ECO:0000313" key="3">
    <source>
        <dbReference type="EMBL" id="MBX00038.1"/>
    </source>
</evidence>
<keyword evidence="2" id="KW-1133">Transmembrane helix</keyword>
<dbReference type="PANTHER" id="PTHR33625:SF4">
    <property type="entry name" value="OS08G0179900 PROTEIN"/>
    <property type="match status" value="1"/>
</dbReference>
<keyword evidence="2" id="KW-0472">Membrane</keyword>
<evidence type="ECO:0000256" key="2">
    <source>
        <dbReference type="SAM" id="Phobius"/>
    </source>
</evidence>
<feature type="region of interest" description="Disordered" evidence="1">
    <location>
        <begin position="265"/>
        <end position="303"/>
    </location>
</feature>
<dbReference type="PANTHER" id="PTHR33625">
    <property type="entry name" value="OS08G0179900 PROTEIN"/>
    <property type="match status" value="1"/>
</dbReference>
<proteinExistence type="predicted"/>
<keyword evidence="2" id="KW-0812">Transmembrane</keyword>
<sequence length="341" mass="35594">MVALGASVSASAKVAWTYLVNAGSLGGISSVTPTVRNALRSVRARIFQRGEGDVATSVQRPSAEFAGVEEERMVPRLVFGGAPSLQEAKDATNELKDALDKFNPSSSTHNRTDGSFGLGQASSPCLPSNSNHLEGNGCIIADQVVASVPNCAMTAFALLSESPAAQNVVSDIVSDPNVWNAVLENDGLNEFLQTHRIRNIADADFQSQSNVTEVSDNESQDEIGKSKNGFGDFFEHAKQGVFEMVGNVTTFLLTKLGVSSAKNTSAASTQGSIPSARPNPWGNAPFSGPGSIPSAGPNTGGNAPFPGPGSIPFAMLNTMDLGATFMAFAVMVIMVVILKRV</sequence>